<dbReference type="EMBL" id="LOPU01000016">
    <property type="protein sequence ID" value="KTG10840.1"/>
    <property type="molecule type" value="Genomic_DNA"/>
</dbReference>
<evidence type="ECO:0000256" key="1">
    <source>
        <dbReference type="SAM" id="MobiDB-lite"/>
    </source>
</evidence>
<dbReference type="OrthoDB" id="387763at2157"/>
<feature type="compositionally biased region" description="Polar residues" evidence="1">
    <location>
        <begin position="173"/>
        <end position="183"/>
    </location>
</feature>
<dbReference type="AlphaFoldDB" id="A0A0W1RBR0"/>
<keyword evidence="2" id="KW-1133">Transmembrane helix</keyword>
<feature type="compositionally biased region" description="Acidic residues" evidence="1">
    <location>
        <begin position="93"/>
        <end position="114"/>
    </location>
</feature>
<evidence type="ECO:0000313" key="4">
    <source>
        <dbReference type="Proteomes" id="UP000054387"/>
    </source>
</evidence>
<gene>
    <name evidence="3" type="ORF">AUR64_06530</name>
</gene>
<organism evidence="3 4">
    <name type="scientific">Haloprofundus marisrubri</name>
    <dbReference type="NCBI Taxonomy" id="1514971"/>
    <lineage>
        <taxon>Archaea</taxon>
        <taxon>Methanobacteriati</taxon>
        <taxon>Methanobacteriota</taxon>
        <taxon>Stenosarchaea group</taxon>
        <taxon>Halobacteria</taxon>
        <taxon>Halobacteriales</taxon>
        <taxon>Haloferacaceae</taxon>
        <taxon>Haloprofundus</taxon>
    </lineage>
</organism>
<name>A0A0W1RBR0_9EURY</name>
<keyword evidence="4" id="KW-1185">Reference proteome</keyword>
<evidence type="ECO:0000313" key="3">
    <source>
        <dbReference type="EMBL" id="KTG10840.1"/>
    </source>
</evidence>
<sequence>MANEPKTRRRQHALLAVGLAAIVVLAGAIAFVGLPFGQVANDTDASDPAAENNAVVETGETDDGGVSDTDSNANEESSQASTESDTNSGSADERDDPETSSDDSPDSDSSDDSDSTPSNDADDRQSSSSDDRSNAGAVDESNTGDESSDSAGSDGSTDAHDSDDSDDTVESVQLSSESAQELTVTNPNEFAVRLTLDLDGPERVYVRGGETETLLLNTDAFGENRSLDVYAKTRHAHDGTVVPLNGENATKAEDTGIDLERADSTVESVHVVSESSETVTVTNPNEFDVEFTYRVDGTDHHVVVAAGETREVSVDNDGTVAAKARRVSDDALVALNGNLAATPQRTNVEADSGPVEEFAPIYLTSEQAEQITLQNPNEFAVEVAYGWRADTLNESVTLDAGETKTLDVERDDSRQRVQIYAQAMRADDGAFVPVEGDDIDVMAEGGSAEAVYGSTYGWMELTVDDDTPVSTEDEPASVTVDYEAQKSITVEDSGWGVNVTNPTDEDIEIWWADGGTSSSVSVNATETKTITPYRSVSDTERALIAVTWSENGSDYLVNGENGPIPVELRSQQDVFTDTAAPVEFVSDDCGQLTVSNPNEYEVEFFYGTNGDENWGGTDLKSVSLDAGETTTIDTGYHDDTRVYGHALADYYAGTEIPVDGDTDNSVTVDACNDYYDVTAYSDEPESVTIENTGDERVHLTVETFLEEFDVTLEPGESETISVELVSEDDGEVTVVGLTEDGNYVSVNGEIDGWVDVASDDTSHDYYDVTVYSDEPENVTIENTGDERVSLTVETYLKEFDVTLEPGESETVSFDLVPEDYDEVTVVGVTEDGDYVSVNGEIDGWVDVASDDTSHDDESDE</sequence>
<evidence type="ECO:0000256" key="2">
    <source>
        <dbReference type="SAM" id="Phobius"/>
    </source>
</evidence>
<reference evidence="3 4" key="1">
    <citation type="submission" date="2015-12" db="EMBL/GenBank/DDBJ databases">
        <title>Haloprofundus marisrubri gen. nov., sp. nov., an extremely halophilic archaeon isolated from the Discovery deep brine-seawater interface in the Red Sea.</title>
        <authorList>
            <person name="Zhang G."/>
            <person name="Stingl U."/>
            <person name="Rashid M."/>
        </authorList>
    </citation>
    <scope>NUCLEOTIDE SEQUENCE [LARGE SCALE GENOMIC DNA]</scope>
    <source>
        <strain evidence="3 4">SB9</strain>
    </source>
</reference>
<feature type="compositionally biased region" description="Basic and acidic residues" evidence="1">
    <location>
        <begin position="121"/>
        <end position="133"/>
    </location>
</feature>
<feature type="transmembrane region" description="Helical" evidence="2">
    <location>
        <begin position="12"/>
        <end position="36"/>
    </location>
</feature>
<accession>A0A0W1RBR0</accession>
<feature type="compositionally biased region" description="Polar residues" evidence="1">
    <location>
        <begin position="68"/>
        <end position="90"/>
    </location>
</feature>
<proteinExistence type="predicted"/>
<protein>
    <submittedName>
        <fullName evidence="3">Uncharacterized protein</fullName>
    </submittedName>
</protein>
<comment type="caution">
    <text evidence="3">The sequence shown here is derived from an EMBL/GenBank/DDBJ whole genome shotgun (WGS) entry which is preliminary data.</text>
</comment>
<keyword evidence="2" id="KW-0472">Membrane</keyword>
<feature type="region of interest" description="Disordered" evidence="1">
    <location>
        <begin position="39"/>
        <end position="183"/>
    </location>
</feature>
<dbReference type="RefSeq" id="WP_058580638.1">
    <property type="nucleotide sequence ID" value="NZ_LOPU01000016.1"/>
</dbReference>
<keyword evidence="2" id="KW-0812">Transmembrane</keyword>
<dbReference type="Proteomes" id="UP000054387">
    <property type="component" value="Unassembled WGS sequence"/>
</dbReference>